<keyword evidence="2" id="KW-0732">Signal</keyword>
<feature type="compositionally biased region" description="Low complexity" evidence="1">
    <location>
        <begin position="157"/>
        <end position="227"/>
    </location>
</feature>
<protein>
    <submittedName>
        <fullName evidence="3">Uncharacterized protein</fullName>
    </submittedName>
</protein>
<organism evidence="3 4">
    <name type="scientific">Dermatophagoides pteronyssinus</name>
    <name type="common">European house dust mite</name>
    <dbReference type="NCBI Taxonomy" id="6956"/>
    <lineage>
        <taxon>Eukaryota</taxon>
        <taxon>Metazoa</taxon>
        <taxon>Ecdysozoa</taxon>
        <taxon>Arthropoda</taxon>
        <taxon>Chelicerata</taxon>
        <taxon>Arachnida</taxon>
        <taxon>Acari</taxon>
        <taxon>Acariformes</taxon>
        <taxon>Sarcoptiformes</taxon>
        <taxon>Astigmata</taxon>
        <taxon>Psoroptidia</taxon>
        <taxon>Analgoidea</taxon>
        <taxon>Pyroglyphidae</taxon>
        <taxon>Dermatophagoidinae</taxon>
        <taxon>Dermatophagoides</taxon>
    </lineage>
</organism>
<evidence type="ECO:0000256" key="2">
    <source>
        <dbReference type="SAM" id="SignalP"/>
    </source>
</evidence>
<keyword evidence="4" id="KW-1185">Reference proteome</keyword>
<evidence type="ECO:0000313" key="4">
    <source>
        <dbReference type="Proteomes" id="UP000887458"/>
    </source>
</evidence>
<evidence type="ECO:0000313" key="3">
    <source>
        <dbReference type="EMBL" id="KAH9420942.1"/>
    </source>
</evidence>
<dbReference type="PRINTS" id="PR01217">
    <property type="entry name" value="PRICHEXTENSN"/>
</dbReference>
<reference evidence="3 4" key="2">
    <citation type="journal article" date="2022" name="Mol. Biol. Evol.">
        <title>Comparative Genomics Reveals Insights into the Divergent Evolution of Astigmatic Mites and Household Pest Adaptations.</title>
        <authorList>
            <person name="Xiong Q."/>
            <person name="Wan A.T."/>
            <person name="Liu X."/>
            <person name="Fung C.S."/>
            <person name="Xiao X."/>
            <person name="Malainual N."/>
            <person name="Hou J."/>
            <person name="Wang L."/>
            <person name="Wang M."/>
            <person name="Yang K.Y."/>
            <person name="Cui Y."/>
            <person name="Leung E.L."/>
            <person name="Nong W."/>
            <person name="Shin S.K."/>
            <person name="Au S.W."/>
            <person name="Jeong K.Y."/>
            <person name="Chew F.T."/>
            <person name="Hui J.H."/>
            <person name="Leung T.F."/>
            <person name="Tungtrongchitr A."/>
            <person name="Zhong N."/>
            <person name="Liu Z."/>
            <person name="Tsui S.K."/>
        </authorList>
    </citation>
    <scope>NUCLEOTIDE SEQUENCE [LARGE SCALE GENOMIC DNA]</scope>
    <source>
        <strain evidence="3">Derp</strain>
    </source>
</reference>
<gene>
    <name evidence="3" type="ORF">DERP_001381</name>
</gene>
<feature type="chain" id="PRO_5047286368" evidence="2">
    <location>
        <begin position="27"/>
        <end position="519"/>
    </location>
</feature>
<feature type="compositionally biased region" description="Basic residues" evidence="1">
    <location>
        <begin position="133"/>
        <end position="151"/>
    </location>
</feature>
<reference evidence="3 4" key="1">
    <citation type="journal article" date="2018" name="J. Allergy Clin. Immunol.">
        <title>High-quality assembly of Dermatophagoides pteronyssinus genome and transcriptome reveals a wide range of novel allergens.</title>
        <authorList>
            <person name="Liu X.Y."/>
            <person name="Yang K.Y."/>
            <person name="Wang M.Q."/>
            <person name="Kwok J.S."/>
            <person name="Zeng X."/>
            <person name="Yang Z."/>
            <person name="Xiao X.J."/>
            <person name="Lau C.P."/>
            <person name="Li Y."/>
            <person name="Huang Z.M."/>
            <person name="Ba J.G."/>
            <person name="Yim A.K."/>
            <person name="Ouyang C.Y."/>
            <person name="Ngai S.M."/>
            <person name="Chan T.F."/>
            <person name="Leung E.L."/>
            <person name="Liu L."/>
            <person name="Liu Z.G."/>
            <person name="Tsui S.K."/>
        </authorList>
    </citation>
    <scope>NUCLEOTIDE SEQUENCE [LARGE SCALE GENOMIC DNA]</scope>
    <source>
        <strain evidence="3">Derp</strain>
    </source>
</reference>
<accession>A0ABQ8JET1</accession>
<dbReference type="SUPFAM" id="SSF52058">
    <property type="entry name" value="L domain-like"/>
    <property type="match status" value="1"/>
</dbReference>
<feature type="region of interest" description="Disordered" evidence="1">
    <location>
        <begin position="83"/>
        <end position="233"/>
    </location>
</feature>
<feature type="signal peptide" evidence="2">
    <location>
        <begin position="1"/>
        <end position="26"/>
    </location>
</feature>
<comment type="caution">
    <text evidence="3">The sequence shown here is derived from an EMBL/GenBank/DDBJ whole genome shotgun (WGS) entry which is preliminary data.</text>
</comment>
<dbReference type="Proteomes" id="UP000887458">
    <property type="component" value="Unassembled WGS sequence"/>
</dbReference>
<name>A0ABQ8JET1_DERPT</name>
<sequence length="519" mass="60142">MLYKYFFLSLTLALLAINAEPTESTAETTTESSNHLFIEKIENALNRAKNLLNSQDINPHIAKKIKDLIEEIEQYEEKYLKSFDNDPKQRLPNQQQRKPTKPTTNNNNYGKTDQTNNNHTIIFYFSTSSIPNHQRKNRPKQHPRQQRKKQPIKSNVTPTTEKPTKPTSTSTEKPTKSTSTSTEKPTKPTSTTTTEKPTKPTSTTTKEPTKSTSTTTEKPTEPTSTTTEKPKPILNECPEYNEIGHCYCYPESKTIICTDFNQTFITNSYNFSTFIIQDNKEVELKWPDNVYIRVENLIIHRCNFKKIDPQILNINGLKTLTINDIPQLYLNISMINTELSKLIIINISRIEQINALEKLNSLQELMIKSVTGFQAISQSESLSFPLIRYVTIIDTDVKENFKLKVGKDCQEIIIEKNNQLKWLDITDLKTKNNMTITIKLSDNRNLDEKFLLDFSNIFNQSRLADQNLTMTIRMNHVPVYCDDCRLYKLTATNSRLRLLDVFCKDENEYLKYLKFKCER</sequence>
<proteinExistence type="predicted"/>
<dbReference type="EMBL" id="NJHN03000047">
    <property type="protein sequence ID" value="KAH9420942.1"/>
    <property type="molecule type" value="Genomic_DNA"/>
</dbReference>
<feature type="compositionally biased region" description="Polar residues" evidence="1">
    <location>
        <begin position="109"/>
        <end position="132"/>
    </location>
</feature>
<evidence type="ECO:0000256" key="1">
    <source>
        <dbReference type="SAM" id="MobiDB-lite"/>
    </source>
</evidence>